<dbReference type="Proteomes" id="UP001265746">
    <property type="component" value="Unassembled WGS sequence"/>
</dbReference>
<keyword evidence="2" id="KW-1185">Reference proteome</keyword>
<protein>
    <submittedName>
        <fullName evidence="1">Uncharacterized protein</fullName>
    </submittedName>
</protein>
<organism evidence="1 2">
    <name type="scientific">Phomopsis amygdali</name>
    <name type="common">Fusicoccum amygdali</name>
    <dbReference type="NCBI Taxonomy" id="1214568"/>
    <lineage>
        <taxon>Eukaryota</taxon>
        <taxon>Fungi</taxon>
        <taxon>Dikarya</taxon>
        <taxon>Ascomycota</taxon>
        <taxon>Pezizomycotina</taxon>
        <taxon>Sordariomycetes</taxon>
        <taxon>Sordariomycetidae</taxon>
        <taxon>Diaporthales</taxon>
        <taxon>Diaporthaceae</taxon>
        <taxon>Diaporthe</taxon>
    </lineage>
</organism>
<comment type="caution">
    <text evidence="1">The sequence shown here is derived from an EMBL/GenBank/DDBJ whole genome shotgun (WGS) entry which is preliminary data.</text>
</comment>
<dbReference type="PANTHER" id="PTHR33112:SF8">
    <property type="entry name" value="HETEROKARYON INCOMPATIBILITY DOMAIN-CONTAINING PROTEIN"/>
    <property type="match status" value="1"/>
</dbReference>
<reference evidence="1" key="1">
    <citation type="submission" date="2023-06" db="EMBL/GenBank/DDBJ databases">
        <authorList>
            <person name="Noh H."/>
        </authorList>
    </citation>
    <scope>NUCLEOTIDE SEQUENCE</scope>
    <source>
        <strain evidence="1">DUCC20226</strain>
    </source>
</reference>
<evidence type="ECO:0000313" key="1">
    <source>
        <dbReference type="EMBL" id="KAK2610064.1"/>
    </source>
</evidence>
<sequence>MGKARLLRVPDAFGSEISWSSTVAEFSKREVTFERDRLPALAGLAARYREVTGYTYLAGLWLEEMPLSLMWRPVPRTLHNQQGLANHGAPSWSWASFNKTVHSPHSSVVQKFAARSCIASFCCRYNPPDSISTIEEAWIDIGGRAAVVTERRDHKIKAGDTWWYSTPDNGDRYPEKAIAQANVYLLILGSVGRSDGLISYGSLVLQGCGLNDGHPCVRRLGVARLSRREAEQSPPPGSDPSWQQRVIRLI</sequence>
<accession>A0AAD9SKK1</accession>
<evidence type="ECO:0000313" key="2">
    <source>
        <dbReference type="Proteomes" id="UP001265746"/>
    </source>
</evidence>
<dbReference type="EMBL" id="JAUJFL010000002">
    <property type="protein sequence ID" value="KAK2610064.1"/>
    <property type="molecule type" value="Genomic_DNA"/>
</dbReference>
<dbReference type="AlphaFoldDB" id="A0AAD9SKK1"/>
<proteinExistence type="predicted"/>
<gene>
    <name evidence="1" type="ORF">N8I77_003521</name>
</gene>
<dbReference type="PANTHER" id="PTHR33112">
    <property type="entry name" value="DOMAIN PROTEIN, PUTATIVE-RELATED"/>
    <property type="match status" value="1"/>
</dbReference>
<name>A0AAD9SKK1_PHOAM</name>